<gene>
    <name evidence="2" type="ORF">WJX81_006102</name>
</gene>
<dbReference type="InterPro" id="IPR002591">
    <property type="entry name" value="Phosphodiest/P_Trfase"/>
</dbReference>
<evidence type="ECO:0000256" key="1">
    <source>
        <dbReference type="SAM" id="SignalP"/>
    </source>
</evidence>
<keyword evidence="1" id="KW-0732">Signal</keyword>
<protein>
    <recommendedName>
        <fullName evidence="4">Type I phosphodiesterase/nucleotide pyrophosphatase</fullName>
    </recommendedName>
</protein>
<proteinExistence type="predicted"/>
<feature type="signal peptide" evidence="1">
    <location>
        <begin position="1"/>
        <end position="21"/>
    </location>
</feature>
<dbReference type="AlphaFoldDB" id="A0AAW1R0B3"/>
<dbReference type="Pfam" id="PF01663">
    <property type="entry name" value="Phosphodiest"/>
    <property type="match status" value="1"/>
</dbReference>
<evidence type="ECO:0000313" key="2">
    <source>
        <dbReference type="EMBL" id="KAK9827268.1"/>
    </source>
</evidence>
<dbReference type="Proteomes" id="UP001445335">
    <property type="component" value="Unassembled WGS sequence"/>
</dbReference>
<organism evidence="2 3">
    <name type="scientific">Elliptochloris bilobata</name>
    <dbReference type="NCBI Taxonomy" id="381761"/>
    <lineage>
        <taxon>Eukaryota</taxon>
        <taxon>Viridiplantae</taxon>
        <taxon>Chlorophyta</taxon>
        <taxon>core chlorophytes</taxon>
        <taxon>Trebouxiophyceae</taxon>
        <taxon>Trebouxiophyceae incertae sedis</taxon>
        <taxon>Elliptochloris clade</taxon>
        <taxon>Elliptochloris</taxon>
    </lineage>
</organism>
<evidence type="ECO:0000313" key="3">
    <source>
        <dbReference type="Proteomes" id="UP001445335"/>
    </source>
</evidence>
<dbReference type="InterPro" id="IPR017850">
    <property type="entry name" value="Alkaline_phosphatase_core_sf"/>
</dbReference>
<dbReference type="EMBL" id="JALJOU010000060">
    <property type="protein sequence ID" value="KAK9827268.1"/>
    <property type="molecule type" value="Genomic_DNA"/>
</dbReference>
<dbReference type="Gene3D" id="3.40.720.10">
    <property type="entry name" value="Alkaline Phosphatase, subunit A"/>
    <property type="match status" value="1"/>
</dbReference>
<dbReference type="PANTHER" id="PTHR10151">
    <property type="entry name" value="ECTONUCLEOTIDE PYROPHOSPHATASE/PHOSPHODIESTERASE"/>
    <property type="match status" value="1"/>
</dbReference>
<accession>A0AAW1R0B3</accession>
<sequence>MTAWAVRAALFLLIAAAGALAKGIEHVLLISVDGMHQVDLDKFVTAHPDSYMAKLVAKGVTYPNTHILPPSDSFPGLLSLVTGATAKTTGVYYDDAYSRILSPRGDLACKQIGAEIIMDESIEVDDTTLFSGISVDNLPRDPAKNCAPFFPHSYPKVNTIFEVLRAAGKTTAWCDKHWAYDLVNGPSGNGVVDLFTPEVIAVTPPDDFELVFGNDMLKVQAVLNQIGGRDSNNTKNQPVPTIMGLDFQTLSVAQKKWGYLDAAGTPTPQVLQALQDVDAALGSFMARMKSAGIAGKSAIILSAKHGQSPIDRTTLNKIPSSKLSAAIAAVAPNEPAQLTTDDVALIWLKDSSNAPKIAAALQASNGLGVSKVLFGAALNAQFGGVADRIPDIIVIVTPGVIYTGAAKIMEHGGFGEDDTHVPIVVYAPFVKGGVVVSDAVATTQVAPTILTLLDQDPNALQGVVAEGTKVLPGIHFDLHGLGATLEDVLSFGAQAPVSAPASAPSSAQAPVPKP</sequence>
<keyword evidence="3" id="KW-1185">Reference proteome</keyword>
<dbReference type="SUPFAM" id="SSF53649">
    <property type="entry name" value="Alkaline phosphatase-like"/>
    <property type="match status" value="1"/>
</dbReference>
<reference evidence="2 3" key="1">
    <citation type="journal article" date="2024" name="Nat. Commun.">
        <title>Phylogenomics reveals the evolutionary origins of lichenization in chlorophyte algae.</title>
        <authorList>
            <person name="Puginier C."/>
            <person name="Libourel C."/>
            <person name="Otte J."/>
            <person name="Skaloud P."/>
            <person name="Haon M."/>
            <person name="Grisel S."/>
            <person name="Petersen M."/>
            <person name="Berrin J.G."/>
            <person name="Delaux P.M."/>
            <person name="Dal Grande F."/>
            <person name="Keller J."/>
        </authorList>
    </citation>
    <scope>NUCLEOTIDE SEQUENCE [LARGE SCALE GENOMIC DNA]</scope>
    <source>
        <strain evidence="2 3">SAG 245.80</strain>
    </source>
</reference>
<name>A0AAW1R0B3_9CHLO</name>
<comment type="caution">
    <text evidence="2">The sequence shown here is derived from an EMBL/GenBank/DDBJ whole genome shotgun (WGS) entry which is preliminary data.</text>
</comment>
<dbReference type="PANTHER" id="PTHR10151:SF120">
    <property type="entry name" value="BIS(5'-ADENOSYL)-TRIPHOSPHATASE"/>
    <property type="match status" value="1"/>
</dbReference>
<evidence type="ECO:0008006" key="4">
    <source>
        <dbReference type="Google" id="ProtNLM"/>
    </source>
</evidence>
<dbReference type="GO" id="GO:0016787">
    <property type="term" value="F:hydrolase activity"/>
    <property type="evidence" value="ECO:0007669"/>
    <property type="project" value="UniProtKB-ARBA"/>
</dbReference>
<feature type="chain" id="PRO_5043553522" description="Type I phosphodiesterase/nucleotide pyrophosphatase" evidence="1">
    <location>
        <begin position="22"/>
        <end position="514"/>
    </location>
</feature>